<comment type="caution">
    <text evidence="5">The sequence shown here is derived from an EMBL/GenBank/DDBJ whole genome shotgun (WGS) entry which is preliminary data.</text>
</comment>
<evidence type="ECO:0000256" key="3">
    <source>
        <dbReference type="ARBA" id="ARBA00023163"/>
    </source>
</evidence>
<feature type="domain" description="HTH gntR-type" evidence="4">
    <location>
        <begin position="17"/>
        <end position="85"/>
    </location>
</feature>
<dbReference type="Gene3D" id="1.10.10.10">
    <property type="entry name" value="Winged helix-like DNA-binding domain superfamily/Winged helix DNA-binding domain"/>
    <property type="match status" value="1"/>
</dbReference>
<dbReference type="GO" id="GO:0003677">
    <property type="term" value="F:DNA binding"/>
    <property type="evidence" value="ECO:0007669"/>
    <property type="project" value="UniProtKB-KW"/>
</dbReference>
<dbReference type="InterPro" id="IPR000524">
    <property type="entry name" value="Tscrpt_reg_HTH_GntR"/>
</dbReference>
<dbReference type="InterPro" id="IPR011663">
    <property type="entry name" value="UTRA"/>
</dbReference>
<dbReference type="SUPFAM" id="SSF64288">
    <property type="entry name" value="Chorismate lyase-like"/>
    <property type="match status" value="1"/>
</dbReference>
<dbReference type="PROSITE" id="PS50949">
    <property type="entry name" value="HTH_GNTR"/>
    <property type="match status" value="1"/>
</dbReference>
<evidence type="ECO:0000256" key="2">
    <source>
        <dbReference type="ARBA" id="ARBA00023125"/>
    </source>
</evidence>
<dbReference type="GO" id="GO:0003700">
    <property type="term" value="F:DNA-binding transcription factor activity"/>
    <property type="evidence" value="ECO:0007669"/>
    <property type="project" value="InterPro"/>
</dbReference>
<dbReference type="PANTHER" id="PTHR44846:SF17">
    <property type="entry name" value="GNTR-FAMILY TRANSCRIPTIONAL REGULATOR"/>
    <property type="match status" value="1"/>
</dbReference>
<dbReference type="SUPFAM" id="SSF46785">
    <property type="entry name" value="Winged helix' DNA-binding domain"/>
    <property type="match status" value="1"/>
</dbReference>
<dbReference type="PRINTS" id="PR00035">
    <property type="entry name" value="HTHGNTR"/>
</dbReference>
<dbReference type="OrthoDB" id="8584262at2"/>
<keyword evidence="3" id="KW-0804">Transcription</keyword>
<sequence>MDTLASIARELSRAGARPNSSHIAASLRDLIDRGLLAADDPLPSEHDLCRALGVGRSTVRAALASLVDEGLVVRKSGSGTFVAPATMRRSLNSLYDFSGEVKKAGMTPTSQVLSFECVQPPSGVARALQLFDTEKPTYRIERLRLADDIVMSLETSYLPCELFPGLTREQVAGSLYRALQKGWGVEAASAQEVYESVLLGKREAALLGRPARSAAFKVTRTAFDKLAHPFEVSQVIAPGDHTRYAAELKPAHTQWGPRQ</sequence>
<protein>
    <submittedName>
        <fullName evidence="5">GntR family transcriptional regulator</fullName>
    </submittedName>
</protein>
<dbReference type="EMBL" id="SRYE01000001">
    <property type="protein sequence ID" value="TGY63341.1"/>
    <property type="molecule type" value="Genomic_DNA"/>
</dbReference>
<organism evidence="5 6">
    <name type="scientific">Muricaecibacterium torontonense</name>
    <dbReference type="NCBI Taxonomy" id="3032871"/>
    <lineage>
        <taxon>Bacteria</taxon>
        <taxon>Bacillati</taxon>
        <taxon>Actinomycetota</taxon>
        <taxon>Coriobacteriia</taxon>
        <taxon>Coriobacteriales</taxon>
        <taxon>Atopobiaceae</taxon>
        <taxon>Muricaecibacterium</taxon>
    </lineage>
</organism>
<dbReference type="InterPro" id="IPR036390">
    <property type="entry name" value="WH_DNA-bd_sf"/>
</dbReference>
<dbReference type="RefSeq" id="WP_136011968.1">
    <property type="nucleotide sequence ID" value="NZ_SRYE01000001.1"/>
</dbReference>
<dbReference type="Pfam" id="PF00392">
    <property type="entry name" value="GntR"/>
    <property type="match status" value="1"/>
</dbReference>
<evidence type="ECO:0000259" key="4">
    <source>
        <dbReference type="PROSITE" id="PS50949"/>
    </source>
</evidence>
<accession>A0A4S2F7J0</accession>
<evidence type="ECO:0000256" key="1">
    <source>
        <dbReference type="ARBA" id="ARBA00023015"/>
    </source>
</evidence>
<dbReference type="Pfam" id="PF07702">
    <property type="entry name" value="UTRA"/>
    <property type="match status" value="1"/>
</dbReference>
<dbReference type="InterPro" id="IPR036388">
    <property type="entry name" value="WH-like_DNA-bd_sf"/>
</dbReference>
<dbReference type="InterPro" id="IPR028978">
    <property type="entry name" value="Chorismate_lyase_/UTRA_dom_sf"/>
</dbReference>
<dbReference type="PANTHER" id="PTHR44846">
    <property type="entry name" value="MANNOSYL-D-GLYCERATE TRANSPORT/METABOLISM SYSTEM REPRESSOR MNGR-RELATED"/>
    <property type="match status" value="1"/>
</dbReference>
<dbReference type="SMART" id="SM00866">
    <property type="entry name" value="UTRA"/>
    <property type="match status" value="1"/>
</dbReference>
<dbReference type="InterPro" id="IPR050679">
    <property type="entry name" value="Bact_HTH_transcr_reg"/>
</dbReference>
<dbReference type="Proteomes" id="UP000310263">
    <property type="component" value="Unassembled WGS sequence"/>
</dbReference>
<dbReference type="SMART" id="SM00345">
    <property type="entry name" value="HTH_GNTR"/>
    <property type="match status" value="1"/>
</dbReference>
<gene>
    <name evidence="5" type="ORF">E5334_02245</name>
</gene>
<evidence type="ECO:0000313" key="5">
    <source>
        <dbReference type="EMBL" id="TGY63341.1"/>
    </source>
</evidence>
<name>A0A4S2F7J0_9ACTN</name>
<dbReference type="AlphaFoldDB" id="A0A4S2F7J0"/>
<evidence type="ECO:0000313" key="6">
    <source>
        <dbReference type="Proteomes" id="UP000310263"/>
    </source>
</evidence>
<keyword evidence="6" id="KW-1185">Reference proteome</keyword>
<dbReference type="GO" id="GO:0045892">
    <property type="term" value="P:negative regulation of DNA-templated transcription"/>
    <property type="evidence" value="ECO:0007669"/>
    <property type="project" value="TreeGrafter"/>
</dbReference>
<dbReference type="Gene3D" id="3.40.1410.10">
    <property type="entry name" value="Chorismate lyase-like"/>
    <property type="match status" value="1"/>
</dbReference>
<reference evidence="5 6" key="1">
    <citation type="submission" date="2019-04" db="EMBL/GenBank/DDBJ databases">
        <title>Microbes associate with the intestines of laboratory mice.</title>
        <authorList>
            <person name="Navarre W."/>
            <person name="Wong E."/>
            <person name="Huang K."/>
            <person name="Tropini C."/>
            <person name="Ng K."/>
            <person name="Yu B."/>
        </authorList>
    </citation>
    <scope>NUCLEOTIDE SEQUENCE [LARGE SCALE GENOMIC DNA]</scope>
    <source>
        <strain evidence="5 6">NM07_P-09</strain>
    </source>
</reference>
<keyword evidence="2" id="KW-0238">DNA-binding</keyword>
<proteinExistence type="predicted"/>
<dbReference type="CDD" id="cd07377">
    <property type="entry name" value="WHTH_GntR"/>
    <property type="match status" value="1"/>
</dbReference>
<keyword evidence="1" id="KW-0805">Transcription regulation</keyword>